<evidence type="ECO:0000313" key="3">
    <source>
        <dbReference type="Proteomes" id="UP001523528"/>
    </source>
</evidence>
<protein>
    <submittedName>
        <fullName evidence="2">Uncharacterized protein</fullName>
    </submittedName>
</protein>
<name>A0ABT1F3L3_9PROT</name>
<evidence type="ECO:0000313" key="2">
    <source>
        <dbReference type="EMBL" id="MCP1259591.1"/>
    </source>
</evidence>
<keyword evidence="1" id="KW-1133">Transmembrane helix</keyword>
<keyword evidence="1" id="KW-0812">Transmembrane</keyword>
<comment type="caution">
    <text evidence="2">The sequence shown here is derived from an EMBL/GenBank/DDBJ whole genome shotgun (WGS) entry which is preliminary data.</text>
</comment>
<gene>
    <name evidence="2" type="ORF">NKW50_13435</name>
</gene>
<evidence type="ECO:0000256" key="1">
    <source>
        <dbReference type="SAM" id="Phobius"/>
    </source>
</evidence>
<dbReference type="Proteomes" id="UP001523528">
    <property type="component" value="Unassembled WGS sequence"/>
</dbReference>
<reference evidence="2 3" key="1">
    <citation type="submission" date="2022-06" db="EMBL/GenBank/DDBJ databases">
        <title>Acetobacer genomes from food samples.</title>
        <authorList>
            <person name="Sombolestani A."/>
        </authorList>
    </citation>
    <scope>NUCLEOTIDE SEQUENCE [LARGE SCALE GENOMIC DNA]</scope>
    <source>
        <strain evidence="2 3">R-83285</strain>
    </source>
</reference>
<keyword evidence="3" id="KW-1185">Reference proteome</keyword>
<proteinExistence type="predicted"/>
<accession>A0ABT1F3L3</accession>
<dbReference type="EMBL" id="JAMYZZ010000039">
    <property type="protein sequence ID" value="MCP1259591.1"/>
    <property type="molecule type" value="Genomic_DNA"/>
</dbReference>
<dbReference type="RefSeq" id="WP_253544263.1">
    <property type="nucleotide sequence ID" value="NZ_JAMYZY010000042.1"/>
</dbReference>
<feature type="transmembrane region" description="Helical" evidence="1">
    <location>
        <begin position="72"/>
        <end position="92"/>
    </location>
</feature>
<feature type="transmembrane region" description="Helical" evidence="1">
    <location>
        <begin position="6"/>
        <end position="26"/>
    </location>
</feature>
<keyword evidence="1" id="KW-0472">Membrane</keyword>
<organism evidence="2 3">
    <name type="scientific">Acetobacter lambici</name>
    <dbReference type="NCBI Taxonomy" id="1332824"/>
    <lineage>
        <taxon>Bacteria</taxon>
        <taxon>Pseudomonadati</taxon>
        <taxon>Pseudomonadota</taxon>
        <taxon>Alphaproteobacteria</taxon>
        <taxon>Acetobacterales</taxon>
        <taxon>Acetobacteraceae</taxon>
        <taxon>Acetobacter</taxon>
    </lineage>
</organism>
<sequence>MTVIAFTATAIAGMAVGLLGGLSFMLMQRVIHNDLSDRRRVRHSRARGRFLCGRLLARTVQPDHRMTPDNEFFAIAGGAFVGLGMVLLAAVWRWRASVGNFWGQLTKGQDDAD</sequence>